<comment type="subcellular location">
    <subcellularLocation>
        <location evidence="1">Cell membrane</location>
        <topology evidence="1">Multi-pass membrane protein</topology>
    </subcellularLocation>
</comment>
<dbReference type="RefSeq" id="WP_345647617.1">
    <property type="nucleotide sequence ID" value="NZ_BAABLY010000054.1"/>
</dbReference>
<evidence type="ECO:0000313" key="7">
    <source>
        <dbReference type="EMBL" id="MEQ3542143.1"/>
    </source>
</evidence>
<gene>
    <name evidence="7" type="ORF">WHI96_25340</name>
</gene>
<keyword evidence="5 6" id="KW-0472">Membrane</keyword>
<accession>A0ABV1K4X1</accession>
<evidence type="ECO:0000256" key="1">
    <source>
        <dbReference type="ARBA" id="ARBA00004651"/>
    </source>
</evidence>
<feature type="transmembrane region" description="Helical" evidence="6">
    <location>
        <begin position="40"/>
        <end position="68"/>
    </location>
</feature>
<reference evidence="7 8" key="1">
    <citation type="submission" date="2024-03" db="EMBL/GenBank/DDBJ databases">
        <title>Draft genome sequence of Pseudonocardia tropica JCM 19149.</title>
        <authorList>
            <person name="Butdee W."/>
            <person name="Duangmal K."/>
        </authorList>
    </citation>
    <scope>NUCLEOTIDE SEQUENCE [LARGE SCALE GENOMIC DNA]</scope>
    <source>
        <strain evidence="7 8">JCM 19149</strain>
    </source>
</reference>
<organism evidence="7 8">
    <name type="scientific">Pseudonocardia tropica</name>
    <dbReference type="NCBI Taxonomy" id="681289"/>
    <lineage>
        <taxon>Bacteria</taxon>
        <taxon>Bacillati</taxon>
        <taxon>Actinomycetota</taxon>
        <taxon>Actinomycetes</taxon>
        <taxon>Pseudonocardiales</taxon>
        <taxon>Pseudonocardiaceae</taxon>
        <taxon>Pseudonocardia</taxon>
    </lineage>
</organism>
<keyword evidence="2" id="KW-1003">Cell membrane</keyword>
<evidence type="ECO:0000256" key="5">
    <source>
        <dbReference type="ARBA" id="ARBA00023136"/>
    </source>
</evidence>
<name>A0ABV1K4X1_9PSEU</name>
<sequence>MSATALATWTVVALLGVMTPGIDTVLVLRHTIVGGGRSGLAAVGGIAAGCLVWAVASLAGLAALLAASTLAYDIVRIAGAVYLVWLGLSAIWKTLPRHRTEGGGVDALDAPGVSARVALRAGFFTNLLNPKVGVFYISLLPQFLPVGPAATAWGIVLVAIHLGVTFLWYPALIALAARARGVLLRGRVRAWMERVTAVVLIGVGVRLATTP</sequence>
<evidence type="ECO:0000256" key="2">
    <source>
        <dbReference type="ARBA" id="ARBA00022475"/>
    </source>
</evidence>
<feature type="transmembrane region" description="Helical" evidence="6">
    <location>
        <begin position="74"/>
        <end position="92"/>
    </location>
</feature>
<feature type="transmembrane region" description="Helical" evidence="6">
    <location>
        <begin position="6"/>
        <end position="28"/>
    </location>
</feature>
<dbReference type="PANTHER" id="PTHR30086">
    <property type="entry name" value="ARGININE EXPORTER PROTEIN ARGO"/>
    <property type="match status" value="1"/>
</dbReference>
<dbReference type="PIRSF" id="PIRSF006324">
    <property type="entry name" value="LeuE"/>
    <property type="match status" value="1"/>
</dbReference>
<evidence type="ECO:0000256" key="3">
    <source>
        <dbReference type="ARBA" id="ARBA00022692"/>
    </source>
</evidence>
<dbReference type="PANTHER" id="PTHR30086:SF20">
    <property type="entry name" value="ARGININE EXPORTER PROTEIN ARGO-RELATED"/>
    <property type="match status" value="1"/>
</dbReference>
<feature type="transmembrane region" description="Helical" evidence="6">
    <location>
        <begin position="191"/>
        <end position="209"/>
    </location>
</feature>
<keyword evidence="3 6" id="KW-0812">Transmembrane</keyword>
<keyword evidence="8" id="KW-1185">Reference proteome</keyword>
<proteinExistence type="predicted"/>
<protein>
    <submittedName>
        <fullName evidence="7">LysE family translocator</fullName>
    </submittedName>
</protein>
<evidence type="ECO:0000313" key="8">
    <source>
        <dbReference type="Proteomes" id="UP001464923"/>
    </source>
</evidence>
<comment type="caution">
    <text evidence="7">The sequence shown here is derived from an EMBL/GenBank/DDBJ whole genome shotgun (WGS) entry which is preliminary data.</text>
</comment>
<keyword evidence="4 6" id="KW-1133">Transmembrane helix</keyword>
<evidence type="ECO:0000256" key="6">
    <source>
        <dbReference type="SAM" id="Phobius"/>
    </source>
</evidence>
<dbReference type="EMBL" id="JBEDNP010000025">
    <property type="protein sequence ID" value="MEQ3542143.1"/>
    <property type="molecule type" value="Genomic_DNA"/>
</dbReference>
<feature type="transmembrane region" description="Helical" evidence="6">
    <location>
        <begin position="123"/>
        <end position="144"/>
    </location>
</feature>
<evidence type="ECO:0000256" key="4">
    <source>
        <dbReference type="ARBA" id="ARBA00022989"/>
    </source>
</evidence>
<dbReference type="Pfam" id="PF01810">
    <property type="entry name" value="LysE"/>
    <property type="match status" value="1"/>
</dbReference>
<dbReference type="Proteomes" id="UP001464923">
    <property type="component" value="Unassembled WGS sequence"/>
</dbReference>
<feature type="transmembrane region" description="Helical" evidence="6">
    <location>
        <begin position="150"/>
        <end position="179"/>
    </location>
</feature>
<dbReference type="InterPro" id="IPR001123">
    <property type="entry name" value="LeuE-type"/>
</dbReference>